<keyword evidence="3" id="KW-0012">Acyltransferase</keyword>
<protein>
    <submittedName>
        <fullName evidence="4">Uncharacterized protein</fullName>
    </submittedName>
</protein>
<gene>
    <name evidence="4" type="ORF">PQJ61_14035</name>
</gene>
<dbReference type="GO" id="GO:0030163">
    <property type="term" value="P:protein catabolic process"/>
    <property type="evidence" value="ECO:0007669"/>
    <property type="project" value="InterPro"/>
</dbReference>
<evidence type="ECO:0000256" key="3">
    <source>
        <dbReference type="ARBA" id="ARBA00023315"/>
    </source>
</evidence>
<evidence type="ECO:0000313" key="4">
    <source>
        <dbReference type="EMBL" id="MDC7227881.1"/>
    </source>
</evidence>
<dbReference type="AlphaFoldDB" id="A0AAJ1MLI5"/>
<evidence type="ECO:0000256" key="1">
    <source>
        <dbReference type="ARBA" id="ARBA00022490"/>
    </source>
</evidence>
<proteinExistence type="predicted"/>
<dbReference type="GO" id="GO:0008914">
    <property type="term" value="F:leucyl-tRNA--protein transferase activity"/>
    <property type="evidence" value="ECO:0007669"/>
    <property type="project" value="InterPro"/>
</dbReference>
<dbReference type="SUPFAM" id="SSF55729">
    <property type="entry name" value="Acyl-CoA N-acyltransferases (Nat)"/>
    <property type="match status" value="1"/>
</dbReference>
<evidence type="ECO:0000313" key="5">
    <source>
        <dbReference type="Proteomes" id="UP001221217"/>
    </source>
</evidence>
<evidence type="ECO:0000256" key="2">
    <source>
        <dbReference type="ARBA" id="ARBA00022679"/>
    </source>
</evidence>
<dbReference type="InterPro" id="IPR016181">
    <property type="entry name" value="Acyl_CoA_acyltransferase"/>
</dbReference>
<sequence length="425" mass="49190">MNVVNAVLLKVGLQDNIPIIYYYHEGKHSSAVLVNPEVLSGSLISGIELKMKIYPGEQSASGAPEVELLPEKTDYLPARFVSMLEESPPEHSTFFGLCSKTENGRGRYYMLRDLDDDGLLLCTGIYSLKKDQAVCSIFDGEWHLRYNIVENFFYSFERPESQIIRWKHPSIRLKKIDDSLSYKQLTKRHRNYAAGWHRYNYFWSDDWSKTFYCKQARLGFIAITNFEDGRVKLLPQLQREYAVLDWQDLNIDRKTAKIINSNRIADENIRLNISADPAEVLTHLRTAWEECWITKEYADLIESIAADCREKRDRKMQILGVSLTADKDSKIIAGELGYTIGKTYTSLSGFFHREDKRFNNFGKLQMVLLAGVLENSGIAFWNLGQPYMEYKLKLGAKVVPRGLFLKRWDKAVKGRTPKLQHHQQY</sequence>
<dbReference type="PANTHER" id="PTHR30098:SF2">
    <property type="entry name" value="LEUCYL_PHENYLALANYL-TRNA--PROTEIN TRANSFERASE"/>
    <property type="match status" value="1"/>
</dbReference>
<comment type="caution">
    <text evidence="4">The sequence shown here is derived from an EMBL/GenBank/DDBJ whole genome shotgun (WGS) entry which is preliminary data.</text>
</comment>
<dbReference type="Proteomes" id="UP001221217">
    <property type="component" value="Unassembled WGS sequence"/>
</dbReference>
<dbReference type="InterPro" id="IPR042203">
    <property type="entry name" value="Leu/Phe-tRNA_Trfase_C"/>
</dbReference>
<dbReference type="EMBL" id="JAQQAL010000035">
    <property type="protein sequence ID" value="MDC7227881.1"/>
    <property type="molecule type" value="Genomic_DNA"/>
</dbReference>
<dbReference type="Gene3D" id="3.40.630.70">
    <property type="entry name" value="Leucyl/phenylalanyl-tRNA-protein transferase, C-terminal domain"/>
    <property type="match status" value="1"/>
</dbReference>
<accession>A0AAJ1MLI5</accession>
<organism evidence="4 5">
    <name type="scientific">Candidatus Thalassospirochaeta sargassi</name>
    <dbReference type="NCBI Taxonomy" id="3119039"/>
    <lineage>
        <taxon>Bacteria</taxon>
        <taxon>Pseudomonadati</taxon>
        <taxon>Spirochaetota</taxon>
        <taxon>Spirochaetia</taxon>
        <taxon>Spirochaetales</taxon>
        <taxon>Spirochaetaceae</taxon>
        <taxon>Candidatus Thalassospirochaeta</taxon>
    </lineage>
</organism>
<dbReference type="InterPro" id="IPR004616">
    <property type="entry name" value="Leu/Phe-tRNA_Trfase"/>
</dbReference>
<name>A0AAJ1MLI5_9SPIO</name>
<keyword evidence="2" id="KW-0808">Transferase</keyword>
<dbReference type="PANTHER" id="PTHR30098">
    <property type="entry name" value="LEUCYL/PHENYLALANYL-TRNA--PROTEIN TRANSFERASE"/>
    <property type="match status" value="1"/>
</dbReference>
<dbReference type="GO" id="GO:0005737">
    <property type="term" value="C:cytoplasm"/>
    <property type="evidence" value="ECO:0007669"/>
    <property type="project" value="TreeGrafter"/>
</dbReference>
<reference evidence="4 5" key="1">
    <citation type="submission" date="2022-12" db="EMBL/GenBank/DDBJ databases">
        <title>Metagenome assembled genome from gulf of manar.</title>
        <authorList>
            <person name="Kohli P."/>
            <person name="Pk S."/>
            <person name="Venkata Ramana C."/>
            <person name="Sasikala C."/>
        </authorList>
    </citation>
    <scope>NUCLEOTIDE SEQUENCE [LARGE SCALE GENOMIC DNA]</scope>
    <source>
        <strain evidence="4">JB008</strain>
    </source>
</reference>
<keyword evidence="1" id="KW-0963">Cytoplasm</keyword>